<proteinExistence type="predicted"/>
<dbReference type="InterPro" id="IPR056789">
    <property type="entry name" value="LRR_R13L1-DRL21"/>
</dbReference>
<evidence type="ECO:0000313" key="2">
    <source>
        <dbReference type="EMBL" id="KAF9605121.1"/>
    </source>
</evidence>
<evidence type="ECO:0000259" key="1">
    <source>
        <dbReference type="Pfam" id="PF25019"/>
    </source>
</evidence>
<dbReference type="SUPFAM" id="SSF52058">
    <property type="entry name" value="L domain-like"/>
    <property type="match status" value="1"/>
</dbReference>
<dbReference type="AlphaFoldDB" id="A0A835HUQ4"/>
<name>A0A835HUQ4_9MAGN</name>
<dbReference type="Proteomes" id="UP000631114">
    <property type="component" value="Unassembled WGS sequence"/>
</dbReference>
<evidence type="ECO:0000313" key="3">
    <source>
        <dbReference type="Proteomes" id="UP000631114"/>
    </source>
</evidence>
<accession>A0A835HUQ4</accession>
<organism evidence="2 3">
    <name type="scientific">Coptis chinensis</name>
    <dbReference type="NCBI Taxonomy" id="261450"/>
    <lineage>
        <taxon>Eukaryota</taxon>
        <taxon>Viridiplantae</taxon>
        <taxon>Streptophyta</taxon>
        <taxon>Embryophyta</taxon>
        <taxon>Tracheophyta</taxon>
        <taxon>Spermatophyta</taxon>
        <taxon>Magnoliopsida</taxon>
        <taxon>Ranunculales</taxon>
        <taxon>Ranunculaceae</taxon>
        <taxon>Coptidoideae</taxon>
        <taxon>Coptis</taxon>
    </lineage>
</organism>
<comment type="caution">
    <text evidence="2">The sequence shown here is derived from an EMBL/GenBank/DDBJ whole genome shotgun (WGS) entry which is preliminary data.</text>
</comment>
<dbReference type="EMBL" id="JADFTS010000005">
    <property type="protein sequence ID" value="KAF9605121.1"/>
    <property type="molecule type" value="Genomic_DNA"/>
</dbReference>
<reference evidence="2 3" key="1">
    <citation type="submission" date="2020-10" db="EMBL/GenBank/DDBJ databases">
        <title>The Coptis chinensis genome and diversification of protoberbering-type alkaloids.</title>
        <authorList>
            <person name="Wang B."/>
            <person name="Shu S."/>
            <person name="Song C."/>
            <person name="Liu Y."/>
        </authorList>
    </citation>
    <scope>NUCLEOTIDE SEQUENCE [LARGE SCALE GENOMIC DNA]</scope>
    <source>
        <strain evidence="2">HL-2020</strain>
        <tissue evidence="2">Leaf</tissue>
    </source>
</reference>
<dbReference type="InterPro" id="IPR032675">
    <property type="entry name" value="LRR_dom_sf"/>
</dbReference>
<dbReference type="OrthoDB" id="1303418at2759"/>
<dbReference type="Pfam" id="PF25019">
    <property type="entry name" value="LRR_R13L1-DRL21"/>
    <property type="match status" value="1"/>
</dbReference>
<feature type="domain" description="R13L1/DRL21-like LRR repeat region" evidence="1">
    <location>
        <begin position="26"/>
        <end position="148"/>
    </location>
</feature>
<gene>
    <name evidence="2" type="ORF">IFM89_014112</name>
</gene>
<sequence length="276" mass="31352">MPFGIGKLIGLQTIREFIVGPERGQLMELKDMNSIRGSLYIKQLKKVNNIEEVVEAKLADKEYLNILELQWTSTADGNSDNVLQELKPCGNLKELTLRRYGGRMFPTWVSDPSFSKLTSICLYDCEKCGLLPPLGKLPKLKFLKIVGMFELTVIGETFLGCDAGFQSLETLEICEMPKLECWVGLCNKDMESLCKLISIECPQMVMLPSLHYLRSLKKLEIESCTKLPFMPDEGLTSSIKTLIITECPLEDRCRRNGGQDWEKIKHIPYIEIGDIY</sequence>
<dbReference type="PANTHER" id="PTHR47186:SF3">
    <property type="entry name" value="OS09G0267800 PROTEIN"/>
    <property type="match status" value="1"/>
</dbReference>
<protein>
    <recommendedName>
        <fullName evidence="1">R13L1/DRL21-like LRR repeat region domain-containing protein</fullName>
    </recommendedName>
</protein>
<dbReference type="PANTHER" id="PTHR47186">
    <property type="entry name" value="LEUCINE-RICH REPEAT-CONTAINING PROTEIN 57"/>
    <property type="match status" value="1"/>
</dbReference>
<dbReference type="Gene3D" id="3.80.10.10">
    <property type="entry name" value="Ribonuclease Inhibitor"/>
    <property type="match status" value="1"/>
</dbReference>
<keyword evidence="3" id="KW-1185">Reference proteome</keyword>